<keyword evidence="1" id="KW-1133">Transmembrane helix</keyword>
<dbReference type="Gramene" id="MELO3C031346.2.1">
    <property type="protein sequence ID" value="MELO3C031346.2.1"/>
    <property type="gene ID" value="MELO3C031346.2"/>
</dbReference>
<organism evidence="2">
    <name type="scientific">Cucumis melo</name>
    <name type="common">Muskmelon</name>
    <dbReference type="NCBI Taxonomy" id="3656"/>
    <lineage>
        <taxon>Eukaryota</taxon>
        <taxon>Viridiplantae</taxon>
        <taxon>Streptophyta</taxon>
        <taxon>Embryophyta</taxon>
        <taxon>Tracheophyta</taxon>
        <taxon>Spermatophyta</taxon>
        <taxon>Magnoliopsida</taxon>
        <taxon>eudicotyledons</taxon>
        <taxon>Gunneridae</taxon>
        <taxon>Pentapetalae</taxon>
        <taxon>rosids</taxon>
        <taxon>fabids</taxon>
        <taxon>Cucurbitales</taxon>
        <taxon>Cucurbitaceae</taxon>
        <taxon>Benincaseae</taxon>
        <taxon>Cucumis</taxon>
    </lineage>
</organism>
<accession>A0A9I9EB62</accession>
<protein>
    <submittedName>
        <fullName evidence="2">Uncharacterized protein</fullName>
    </submittedName>
</protein>
<reference evidence="2" key="1">
    <citation type="submission" date="2023-03" db="UniProtKB">
        <authorList>
            <consortium name="EnsemblPlants"/>
        </authorList>
    </citation>
    <scope>IDENTIFICATION</scope>
</reference>
<proteinExistence type="predicted"/>
<evidence type="ECO:0000313" key="2">
    <source>
        <dbReference type="EnsemblPlants" id="MELO3C031346.2.1"/>
    </source>
</evidence>
<feature type="transmembrane region" description="Helical" evidence="1">
    <location>
        <begin position="79"/>
        <end position="100"/>
    </location>
</feature>
<dbReference type="AlphaFoldDB" id="A0A9I9EB62"/>
<keyword evidence="1" id="KW-0812">Transmembrane</keyword>
<evidence type="ECO:0000256" key="1">
    <source>
        <dbReference type="SAM" id="Phobius"/>
    </source>
</evidence>
<feature type="transmembrane region" description="Helical" evidence="1">
    <location>
        <begin position="41"/>
        <end position="59"/>
    </location>
</feature>
<keyword evidence="1" id="KW-0472">Membrane</keyword>
<name>A0A9I9EB62_CUCME</name>
<dbReference type="EnsemblPlants" id="MELO3C031346.2.1">
    <property type="protein sequence ID" value="MELO3C031346.2.1"/>
    <property type="gene ID" value="MELO3C031346.2"/>
</dbReference>
<sequence>MLFNQRRDRGSPDAILKRVESSLLLTRFIPASGLRNSQRRFMVSLSVFPPLLMLTALSLPQSWTIDSVVRPVHLPQRRLLFFPLTLCIPHGVSLIQSFDFQLRKSNSKRSSFLISHIQGLGFS</sequence>